<proteinExistence type="predicted"/>
<comment type="caution">
    <text evidence="2">The sequence shown here is derived from an EMBL/GenBank/DDBJ whole genome shotgun (WGS) entry which is preliminary data.</text>
</comment>
<name>A0A366L0W3_9SPHI</name>
<dbReference type="RefSeq" id="WP_113949355.1">
    <property type="nucleotide sequence ID" value="NZ_QNQU01000010.1"/>
</dbReference>
<organism evidence="2 3">
    <name type="scientific">Pedobacter miscanthi</name>
    <dbReference type="NCBI Taxonomy" id="2259170"/>
    <lineage>
        <taxon>Bacteria</taxon>
        <taxon>Pseudomonadati</taxon>
        <taxon>Bacteroidota</taxon>
        <taxon>Sphingobacteriia</taxon>
        <taxon>Sphingobacteriales</taxon>
        <taxon>Sphingobacteriaceae</taxon>
        <taxon>Pedobacter</taxon>
    </lineage>
</organism>
<dbReference type="EMBL" id="QNQU01000010">
    <property type="protein sequence ID" value="RBQ06792.1"/>
    <property type="molecule type" value="Genomic_DNA"/>
</dbReference>
<evidence type="ECO:0000313" key="2">
    <source>
        <dbReference type="EMBL" id="RBQ06792.1"/>
    </source>
</evidence>
<accession>A0A366L0W3</accession>
<evidence type="ECO:0000313" key="3">
    <source>
        <dbReference type="Proteomes" id="UP000252081"/>
    </source>
</evidence>
<dbReference type="OrthoDB" id="744378at2"/>
<gene>
    <name evidence="2" type="ORF">DRW42_13550</name>
</gene>
<protein>
    <submittedName>
        <fullName evidence="2">Uncharacterized protein</fullName>
    </submittedName>
</protein>
<dbReference type="AlphaFoldDB" id="A0A366L0W3"/>
<keyword evidence="3" id="KW-1185">Reference proteome</keyword>
<dbReference type="Proteomes" id="UP000252081">
    <property type="component" value="Unassembled WGS sequence"/>
</dbReference>
<sequence>MVKLIEKVGLADELLEFLQEQVSAGCDWVVYDSDQPLCTVFDFNCFTDAAEAFAFEKRYQQIFNWHLAVPVGDMISSLKILINNPKQDLNTRTMNLNNLEDRKDEMLRLGASEQTISKMEEQMKLGSAPFKLHEPLAAIKGQVDVEFHFQKSRQSDFYYLNRFTVSHNLGKPLEQDQHYLIISPNASGKGNSVKTFNLVTDAVEALKKRDGDAELAIGKNAASKVTVATMEAGKVNYVAKSFRSTFYGKPASQTIWPERGKGFTVQQTAQMIQGHSVFRNDLVNFTSGEVYAAWVKFDMDKGAGANGNFNLQQYHVPQYGFDLSKVLDSYKIKELAVPEKREKLEVELRNGMTPLVSVEKDGQAVKLLLEAVPRYNKLNFYTPDGKMEKREQFMTKEALASVLDTGQDKSKSKEKVQEAGMGIGG</sequence>
<feature type="compositionally biased region" description="Basic and acidic residues" evidence="1">
    <location>
        <begin position="406"/>
        <end position="417"/>
    </location>
</feature>
<evidence type="ECO:0000256" key="1">
    <source>
        <dbReference type="SAM" id="MobiDB-lite"/>
    </source>
</evidence>
<reference evidence="2 3" key="1">
    <citation type="submission" date="2018-07" db="EMBL/GenBank/DDBJ databases">
        <title>A draft genome of a endophytic bacteria, a new species of Pedobacter.</title>
        <authorList>
            <person name="Zhang Z.D."/>
            <person name="Chen Z.J."/>
        </authorList>
    </citation>
    <scope>NUCLEOTIDE SEQUENCE [LARGE SCALE GENOMIC DNA]</scope>
    <source>
        <strain evidence="2 3">RS10</strain>
    </source>
</reference>
<feature type="region of interest" description="Disordered" evidence="1">
    <location>
        <begin position="404"/>
        <end position="425"/>
    </location>
</feature>